<evidence type="ECO:0000256" key="5">
    <source>
        <dbReference type="ARBA" id="ARBA00022989"/>
    </source>
</evidence>
<keyword evidence="6 8" id="KW-0472">Membrane</keyword>
<reference evidence="11" key="3">
    <citation type="submission" date="2025-09" db="UniProtKB">
        <authorList>
            <consortium name="Ensembl"/>
        </authorList>
    </citation>
    <scope>IDENTIFICATION</scope>
</reference>
<gene>
    <name evidence="11" type="primary">UROS</name>
</gene>
<feature type="transmembrane region" description="Helical" evidence="9">
    <location>
        <begin position="255"/>
        <end position="278"/>
    </location>
</feature>
<dbReference type="Gene3D" id="2.40.160.110">
    <property type="match status" value="1"/>
</dbReference>
<dbReference type="PANTHER" id="PTHR11506:SF30">
    <property type="entry name" value="LYSOSOME-ASSOCIATED MEMBRANE GLYCOPROTEIN 3"/>
    <property type="match status" value="1"/>
</dbReference>
<dbReference type="GO" id="GO:0072594">
    <property type="term" value="P:establishment of protein localization to organelle"/>
    <property type="evidence" value="ECO:0007669"/>
    <property type="project" value="TreeGrafter"/>
</dbReference>
<evidence type="ECO:0000256" key="3">
    <source>
        <dbReference type="ARBA" id="ARBA00022729"/>
    </source>
</evidence>
<evidence type="ECO:0000256" key="4">
    <source>
        <dbReference type="ARBA" id="ARBA00022753"/>
    </source>
</evidence>
<keyword evidence="7" id="KW-0325">Glycoprotein</keyword>
<reference evidence="11" key="2">
    <citation type="submission" date="2025-08" db="UniProtKB">
        <authorList>
            <consortium name="Ensembl"/>
        </authorList>
    </citation>
    <scope>IDENTIFICATION</scope>
</reference>
<keyword evidence="8" id="KW-1015">Disulfide bond</keyword>
<reference evidence="11 12" key="1">
    <citation type="submission" date="2022-01" db="EMBL/GenBank/DDBJ databases">
        <title>A chromosome-scale genome assembly of the false clownfish, Amphiprion ocellaris.</title>
        <authorList>
            <person name="Ryu T."/>
        </authorList>
    </citation>
    <scope>NUCLEOTIDE SEQUENCE [LARGE SCALE GENOMIC DNA]</scope>
</reference>
<dbReference type="InterPro" id="IPR048528">
    <property type="entry name" value="Lamp2-like_luminal"/>
</dbReference>
<evidence type="ECO:0000256" key="8">
    <source>
        <dbReference type="PROSITE-ProRule" id="PRU00740"/>
    </source>
</evidence>
<evidence type="ECO:0000256" key="9">
    <source>
        <dbReference type="SAM" id="Phobius"/>
    </source>
</evidence>
<sequence length="289" mass="31902">MLVFRCSTVSHLNHSCCCLAALSSITLLDYFLTMVLENHIGGWSVFFLAAFIPGLHLQRHGSSFLPSSDSELSSEAQIYQPVLQPSEKPPSTGTYLLNNRVGKPCIKATMGAEYIITEKKKTWYFNLDPSSVIISGSCGEEAAVLSLLLPDKAAGLQFTFRKENNFFYVTNLTAHLSPQPVCQGCAVKTYSGLITHKKLFTAANSQSFKCKSVNLLLMSTELKIKLVPLQMQAFSVPIAGYGPEVECWADFNKRLIPTILGATVVGLLLIAALTSLFIRDRRRHGYERL</sequence>
<dbReference type="Ensembl" id="ENSAOCT00000038501.1">
    <property type="protein sequence ID" value="ENSAOCP00000055555.1"/>
    <property type="gene ID" value="ENSAOCG00000030438.1"/>
</dbReference>
<proteinExistence type="inferred from homology"/>
<evidence type="ECO:0000256" key="1">
    <source>
        <dbReference type="ARBA" id="ARBA00004530"/>
    </source>
</evidence>
<dbReference type="GO" id="GO:0031902">
    <property type="term" value="C:late endosome membrane"/>
    <property type="evidence" value="ECO:0007669"/>
    <property type="project" value="TreeGrafter"/>
</dbReference>
<keyword evidence="4" id="KW-0967">Endosome</keyword>
<dbReference type="PROSITE" id="PS51407">
    <property type="entry name" value="LAMP_3"/>
    <property type="match status" value="1"/>
</dbReference>
<keyword evidence="5 9" id="KW-1133">Transmembrane helix</keyword>
<feature type="disulfide bond" evidence="8">
    <location>
        <begin position="210"/>
        <end position="247"/>
    </location>
</feature>
<evidence type="ECO:0000313" key="12">
    <source>
        <dbReference type="Proteomes" id="UP001501940"/>
    </source>
</evidence>
<organism evidence="11 12">
    <name type="scientific">Amphiprion ocellaris</name>
    <name type="common">Clown anemonefish</name>
    <dbReference type="NCBI Taxonomy" id="80972"/>
    <lineage>
        <taxon>Eukaryota</taxon>
        <taxon>Metazoa</taxon>
        <taxon>Chordata</taxon>
        <taxon>Craniata</taxon>
        <taxon>Vertebrata</taxon>
        <taxon>Euteleostomi</taxon>
        <taxon>Actinopterygii</taxon>
        <taxon>Neopterygii</taxon>
        <taxon>Teleostei</taxon>
        <taxon>Neoteleostei</taxon>
        <taxon>Acanthomorphata</taxon>
        <taxon>Ovalentaria</taxon>
        <taxon>Pomacentridae</taxon>
        <taxon>Amphiprion</taxon>
    </lineage>
</organism>
<evidence type="ECO:0000256" key="6">
    <source>
        <dbReference type="ARBA" id="ARBA00023136"/>
    </source>
</evidence>
<evidence type="ECO:0000259" key="10">
    <source>
        <dbReference type="Pfam" id="PF01299"/>
    </source>
</evidence>
<keyword evidence="12" id="KW-1185">Reference proteome</keyword>
<keyword evidence="8" id="KW-0458">Lysosome</keyword>
<dbReference type="Pfam" id="PF01299">
    <property type="entry name" value="Lamp2-like_luminal"/>
    <property type="match status" value="1"/>
</dbReference>
<evidence type="ECO:0000313" key="11">
    <source>
        <dbReference type="Ensembl" id="ENSAOCP00000055555.1"/>
    </source>
</evidence>
<comment type="subcellular location">
    <subcellularLocation>
        <location evidence="1">Endosome membrane</location>
        <topology evidence="1">Single-pass type I membrane protein</topology>
    </subcellularLocation>
    <subcellularLocation>
        <location evidence="8">Lysosome membrane</location>
        <topology evidence="8">Single-pass type I membrane protein</topology>
    </subcellularLocation>
</comment>
<keyword evidence="3" id="KW-0732">Signal</keyword>
<evidence type="ECO:0000256" key="2">
    <source>
        <dbReference type="ARBA" id="ARBA00022692"/>
    </source>
</evidence>
<dbReference type="AlphaFoldDB" id="A0AAQ5YVI3"/>
<accession>A0AAQ5YVI3</accession>
<comment type="caution">
    <text evidence="8">Lacks conserved residue(s) required for the propagation of feature annotation.</text>
</comment>
<keyword evidence="2 8" id="KW-0812">Transmembrane</keyword>
<name>A0AAQ5YVI3_AMPOC</name>
<dbReference type="GO" id="GO:0005886">
    <property type="term" value="C:plasma membrane"/>
    <property type="evidence" value="ECO:0007669"/>
    <property type="project" value="TreeGrafter"/>
</dbReference>
<feature type="domain" description="Lysosome-associated membrane glycoprotein 2-like luminal" evidence="10">
    <location>
        <begin position="90"/>
        <end position="236"/>
    </location>
</feature>
<dbReference type="Proteomes" id="UP001501940">
    <property type="component" value="Chromosome 2"/>
</dbReference>
<evidence type="ECO:0000256" key="7">
    <source>
        <dbReference type="ARBA" id="ARBA00023180"/>
    </source>
</evidence>
<protein>
    <recommendedName>
        <fullName evidence="10">Lysosome-associated membrane glycoprotein 2-like luminal domain-containing protein</fullName>
    </recommendedName>
</protein>
<dbReference type="PANTHER" id="PTHR11506">
    <property type="entry name" value="LYSOSOME-ASSOCIATED MEMBRANE GLYCOPROTEIN"/>
    <property type="match status" value="1"/>
</dbReference>
<comment type="similarity">
    <text evidence="8">Belongs to the LAMP family.</text>
</comment>
<dbReference type="GeneTree" id="ENSGT00950000182899"/>
<dbReference type="GO" id="GO:0005765">
    <property type="term" value="C:lysosomal membrane"/>
    <property type="evidence" value="ECO:0007669"/>
    <property type="project" value="UniProtKB-SubCell"/>
</dbReference>
<dbReference type="InterPro" id="IPR002000">
    <property type="entry name" value="Lysosome-assoc_membr_glycop"/>
</dbReference>